<dbReference type="InterPro" id="IPR050515">
    <property type="entry name" value="Beta-lactam/transpept"/>
</dbReference>
<dbReference type="GO" id="GO:0006508">
    <property type="term" value="P:proteolysis"/>
    <property type="evidence" value="ECO:0007669"/>
    <property type="project" value="UniProtKB-KW"/>
</dbReference>
<comment type="subcellular location">
    <subcellularLocation>
        <location evidence="2">Cell membrane</location>
    </subcellularLocation>
    <subcellularLocation>
        <location evidence="1">Membrane</location>
        <topology evidence="1">Single-pass membrane protein</topology>
    </subcellularLocation>
</comment>
<dbReference type="GO" id="GO:0008658">
    <property type="term" value="F:penicillin binding"/>
    <property type="evidence" value="ECO:0007669"/>
    <property type="project" value="InterPro"/>
</dbReference>
<keyword evidence="5" id="KW-0645">Protease</keyword>
<dbReference type="InterPro" id="IPR005311">
    <property type="entry name" value="PBP_dimer"/>
</dbReference>
<keyword evidence="8" id="KW-0133">Cell shape</keyword>
<dbReference type="Proteomes" id="UP000229972">
    <property type="component" value="Unassembled WGS sequence"/>
</dbReference>
<dbReference type="AlphaFoldDB" id="A0A2H0V947"/>
<dbReference type="Gene3D" id="3.90.1310.10">
    <property type="entry name" value="Penicillin-binding protein 2a (Domain 2)"/>
    <property type="match status" value="1"/>
</dbReference>
<gene>
    <name evidence="16" type="primary">mrdA</name>
    <name evidence="16" type="ORF">COT93_01680</name>
</gene>
<dbReference type="EMBL" id="PFAL01000015">
    <property type="protein sequence ID" value="PIR95622.1"/>
    <property type="molecule type" value="Genomic_DNA"/>
</dbReference>
<sequence length="709" mass="78363">MSPKIFDIIKRNRLIESLRPKNSDPFLVKEGRFSFGNFKDSSYYTNWTEEAYLADISHKEMVSRSFDFRRLKYVFFVVILALVSLVGRAFWLQVSRNDYYSLLADSNRLRIEIIEPKRGIIYDSAGEPLVRNKANFVLSFRPIDLPRDELVRDELLRHISLILSGEITNLGNVPVHSSSADQTTSSSTPGLELSSDNALFYQFKEALSKITVGSLESYQSVFAEDNIGYDKAMLIALELPHWPGVFLSTKIRREYLEPTAISGTPAVLGESSFSHILGYTSKINEEEMATLDDNYSPIDYIGKTGLEASWETELKGEPGQKNIEVDALGRQKKIINEVPAQDGINLQLAINGSLQQKAEEVAKSYLEKMKLKRASIIIMNPNNGEIMALVSLPAYNNNLFAAGISQSEYAKFLDDPDHPLFSRAVSGEFPSGSTIKPIFAAGALEEGIITAVTSVLSTGGLRIGEWYFPDWKAGGHGITDVKKALAMSVNTFFYYIGGGYGDFKGLGVSGLVKYANLFGLGQVTGIDLPGERPGFVPTAAWKEEVKREPWYIGDTYHFAIGQGDVLVTPLQVAVYTAAIANGGILYQPHVVSKILNSDNTVKQEVKPLIVRRNFIDPANLKIVREGMRETVTIGSARSLLSLPIATAGKTGTAQWSTKKAPHAWFIGFAPYDNPELVITVLVEEGVGGEVSATPIARDILNWYYSNKKD</sequence>
<dbReference type="InterPro" id="IPR017790">
    <property type="entry name" value="Penicillin-binding_protein_2"/>
</dbReference>
<dbReference type="NCBIfam" id="TIGR03423">
    <property type="entry name" value="pbp2_mrdA"/>
    <property type="match status" value="1"/>
</dbReference>
<keyword evidence="6 13" id="KW-0812">Transmembrane</keyword>
<dbReference type="InterPro" id="IPR012338">
    <property type="entry name" value="Beta-lactam/transpept-like"/>
</dbReference>
<dbReference type="PANTHER" id="PTHR30627:SF2">
    <property type="entry name" value="PEPTIDOGLYCAN D,D-TRANSPEPTIDASE MRDA"/>
    <property type="match status" value="1"/>
</dbReference>
<feature type="domain" description="Penicillin-binding protein dimerisation" evidence="15">
    <location>
        <begin position="114"/>
        <end position="332"/>
    </location>
</feature>
<evidence type="ECO:0000256" key="5">
    <source>
        <dbReference type="ARBA" id="ARBA00022670"/>
    </source>
</evidence>
<evidence type="ECO:0000256" key="9">
    <source>
        <dbReference type="ARBA" id="ARBA00022984"/>
    </source>
</evidence>
<feature type="transmembrane region" description="Helical" evidence="13">
    <location>
        <begin position="73"/>
        <end position="91"/>
    </location>
</feature>
<dbReference type="Pfam" id="PF03717">
    <property type="entry name" value="PBP_dimer"/>
    <property type="match status" value="1"/>
</dbReference>
<reference evidence="17" key="1">
    <citation type="submission" date="2017-09" db="EMBL/GenBank/DDBJ databases">
        <title>Depth-based differentiation of microbial function through sediment-hosted aquifers and enrichment of novel symbionts in the deep terrestrial subsurface.</title>
        <authorList>
            <person name="Probst A.J."/>
            <person name="Ladd B."/>
            <person name="Jarett J.K."/>
            <person name="Geller-Mcgrath D.E."/>
            <person name="Sieber C.M.K."/>
            <person name="Emerson J.B."/>
            <person name="Anantharaman K."/>
            <person name="Thomas B.C."/>
            <person name="Malmstrom R."/>
            <person name="Stieglmeier M."/>
            <person name="Klingl A."/>
            <person name="Woyke T."/>
            <person name="Ryan C.M."/>
            <person name="Banfield J.F."/>
        </authorList>
    </citation>
    <scope>NUCLEOTIDE SEQUENCE [LARGE SCALE GENOMIC DNA]</scope>
</reference>
<dbReference type="InterPro" id="IPR001460">
    <property type="entry name" value="PCN-bd_Tpept"/>
</dbReference>
<keyword evidence="11 13" id="KW-0472">Membrane</keyword>
<evidence type="ECO:0000256" key="11">
    <source>
        <dbReference type="ARBA" id="ARBA00023136"/>
    </source>
</evidence>
<keyword evidence="9" id="KW-0573">Peptidoglycan synthesis</keyword>
<name>A0A2H0V947_9BACT</name>
<keyword evidence="7" id="KW-0378">Hydrolase</keyword>
<dbReference type="GO" id="GO:0005886">
    <property type="term" value="C:plasma membrane"/>
    <property type="evidence" value="ECO:0007669"/>
    <property type="project" value="UniProtKB-SubCell"/>
</dbReference>
<dbReference type="GO" id="GO:0071555">
    <property type="term" value="P:cell wall organization"/>
    <property type="evidence" value="ECO:0007669"/>
    <property type="project" value="UniProtKB-KW"/>
</dbReference>
<comment type="caution">
    <text evidence="16">The sequence shown here is derived from an EMBL/GenBank/DDBJ whole genome shotgun (WGS) entry which is preliminary data.</text>
</comment>
<evidence type="ECO:0000256" key="1">
    <source>
        <dbReference type="ARBA" id="ARBA00004167"/>
    </source>
</evidence>
<accession>A0A2H0V947</accession>
<evidence type="ECO:0000256" key="10">
    <source>
        <dbReference type="ARBA" id="ARBA00022989"/>
    </source>
</evidence>
<keyword evidence="4" id="KW-0997">Cell inner membrane</keyword>
<evidence type="ECO:0000259" key="14">
    <source>
        <dbReference type="Pfam" id="PF00905"/>
    </source>
</evidence>
<evidence type="ECO:0000256" key="13">
    <source>
        <dbReference type="SAM" id="Phobius"/>
    </source>
</evidence>
<evidence type="ECO:0000259" key="15">
    <source>
        <dbReference type="Pfam" id="PF03717"/>
    </source>
</evidence>
<dbReference type="PANTHER" id="PTHR30627">
    <property type="entry name" value="PEPTIDOGLYCAN D,D-TRANSPEPTIDASE"/>
    <property type="match status" value="1"/>
</dbReference>
<proteinExistence type="predicted"/>
<dbReference type="Pfam" id="PF00905">
    <property type="entry name" value="Transpeptidase"/>
    <property type="match status" value="1"/>
</dbReference>
<dbReference type="Gene3D" id="3.40.710.10">
    <property type="entry name" value="DD-peptidase/beta-lactamase superfamily"/>
    <property type="match status" value="1"/>
</dbReference>
<dbReference type="GO" id="GO:0009002">
    <property type="term" value="F:serine-type D-Ala-D-Ala carboxypeptidase activity"/>
    <property type="evidence" value="ECO:0007669"/>
    <property type="project" value="InterPro"/>
</dbReference>
<evidence type="ECO:0000256" key="6">
    <source>
        <dbReference type="ARBA" id="ARBA00022692"/>
    </source>
</evidence>
<evidence type="ECO:0000256" key="7">
    <source>
        <dbReference type="ARBA" id="ARBA00022801"/>
    </source>
</evidence>
<evidence type="ECO:0000256" key="2">
    <source>
        <dbReference type="ARBA" id="ARBA00004236"/>
    </source>
</evidence>
<protein>
    <submittedName>
        <fullName evidence="16">Penicillin-binding protein 2</fullName>
    </submittedName>
</protein>
<evidence type="ECO:0000313" key="16">
    <source>
        <dbReference type="EMBL" id="PIR95622.1"/>
    </source>
</evidence>
<dbReference type="InterPro" id="IPR036138">
    <property type="entry name" value="PBP_dimer_sf"/>
</dbReference>
<evidence type="ECO:0000256" key="3">
    <source>
        <dbReference type="ARBA" id="ARBA00022475"/>
    </source>
</evidence>
<keyword evidence="10 13" id="KW-1133">Transmembrane helix</keyword>
<dbReference type="GO" id="GO:0008360">
    <property type="term" value="P:regulation of cell shape"/>
    <property type="evidence" value="ECO:0007669"/>
    <property type="project" value="UniProtKB-KW"/>
</dbReference>
<dbReference type="GO" id="GO:0071972">
    <property type="term" value="F:peptidoglycan L,D-transpeptidase activity"/>
    <property type="evidence" value="ECO:0007669"/>
    <property type="project" value="TreeGrafter"/>
</dbReference>
<evidence type="ECO:0000256" key="12">
    <source>
        <dbReference type="ARBA" id="ARBA00023316"/>
    </source>
</evidence>
<evidence type="ECO:0000256" key="4">
    <source>
        <dbReference type="ARBA" id="ARBA00022519"/>
    </source>
</evidence>
<evidence type="ECO:0000256" key="8">
    <source>
        <dbReference type="ARBA" id="ARBA00022960"/>
    </source>
</evidence>
<dbReference type="SUPFAM" id="SSF56601">
    <property type="entry name" value="beta-lactamase/transpeptidase-like"/>
    <property type="match status" value="1"/>
</dbReference>
<evidence type="ECO:0000313" key="17">
    <source>
        <dbReference type="Proteomes" id="UP000229972"/>
    </source>
</evidence>
<feature type="domain" description="Penicillin-binding protein transpeptidase" evidence="14">
    <location>
        <begin position="375"/>
        <end position="700"/>
    </location>
</feature>
<dbReference type="GO" id="GO:0009252">
    <property type="term" value="P:peptidoglycan biosynthetic process"/>
    <property type="evidence" value="ECO:0007669"/>
    <property type="project" value="UniProtKB-KW"/>
</dbReference>
<keyword evidence="12" id="KW-0961">Cell wall biogenesis/degradation</keyword>
<organism evidence="16 17">
    <name type="scientific">Candidatus Falkowbacteria bacterium CG10_big_fil_rev_8_21_14_0_10_37_18</name>
    <dbReference type="NCBI Taxonomy" id="1974562"/>
    <lineage>
        <taxon>Bacteria</taxon>
        <taxon>Candidatus Falkowiibacteriota</taxon>
    </lineage>
</organism>
<keyword evidence="3" id="KW-1003">Cell membrane</keyword>
<dbReference type="SUPFAM" id="SSF56519">
    <property type="entry name" value="Penicillin binding protein dimerisation domain"/>
    <property type="match status" value="1"/>
</dbReference>